<evidence type="ECO:0000313" key="4">
    <source>
        <dbReference type="EMBL" id="ASU83666.1"/>
    </source>
</evidence>
<evidence type="ECO:0000256" key="1">
    <source>
        <dbReference type="SAM" id="MobiDB-lite"/>
    </source>
</evidence>
<reference evidence="4 5" key="1">
    <citation type="submission" date="2017-08" db="EMBL/GenBank/DDBJ databases">
        <title>The complete genome sequence of Nocardiopsis gilva YIM 90087.</title>
        <authorList>
            <person name="Yin M."/>
            <person name="Tang S."/>
        </authorList>
    </citation>
    <scope>NUCLEOTIDE SEQUENCE [LARGE SCALE GENOMIC DNA]</scope>
    <source>
        <strain evidence="4 5">YIM 90087</strain>
    </source>
</reference>
<dbReference type="KEGG" id="ngv:CDO52_13470"/>
<gene>
    <name evidence="4" type="ORF">CDO52_13470</name>
</gene>
<dbReference type="EMBL" id="CP022753">
    <property type="protein sequence ID" value="ASU83666.1"/>
    <property type="molecule type" value="Genomic_DNA"/>
</dbReference>
<feature type="transmembrane region" description="Helical" evidence="2">
    <location>
        <begin position="118"/>
        <end position="135"/>
    </location>
</feature>
<keyword evidence="2" id="KW-0812">Transmembrane</keyword>
<dbReference type="GO" id="GO:0080120">
    <property type="term" value="P:CAAX-box protein maturation"/>
    <property type="evidence" value="ECO:0007669"/>
    <property type="project" value="UniProtKB-ARBA"/>
</dbReference>
<organism evidence="4 5">
    <name type="scientific">Nocardiopsis gilva YIM 90087</name>
    <dbReference type="NCBI Taxonomy" id="1235441"/>
    <lineage>
        <taxon>Bacteria</taxon>
        <taxon>Bacillati</taxon>
        <taxon>Actinomycetota</taxon>
        <taxon>Actinomycetes</taxon>
        <taxon>Streptosporangiales</taxon>
        <taxon>Nocardiopsidaceae</taxon>
        <taxon>Nocardiopsis</taxon>
    </lineage>
</organism>
<feature type="domain" description="CAAX prenyl protease 2/Lysostaphin resistance protein A-like" evidence="3">
    <location>
        <begin position="195"/>
        <end position="287"/>
    </location>
</feature>
<dbReference type="GO" id="GO:0008237">
    <property type="term" value="F:metallopeptidase activity"/>
    <property type="evidence" value="ECO:0007669"/>
    <property type="project" value="UniProtKB-KW"/>
</dbReference>
<feature type="transmembrane region" description="Helical" evidence="2">
    <location>
        <begin position="274"/>
        <end position="296"/>
    </location>
</feature>
<feature type="transmembrane region" description="Helical" evidence="2">
    <location>
        <begin position="156"/>
        <end position="176"/>
    </location>
</feature>
<keyword evidence="4" id="KW-0645">Protease</keyword>
<accession>A0A223S6C2</accession>
<name>A0A223S6C2_9ACTN</name>
<evidence type="ECO:0000256" key="2">
    <source>
        <dbReference type="SAM" id="Phobius"/>
    </source>
</evidence>
<evidence type="ECO:0000313" key="5">
    <source>
        <dbReference type="Proteomes" id="UP000215005"/>
    </source>
</evidence>
<keyword evidence="5" id="KW-1185">Reference proteome</keyword>
<sequence>MIWHMADPTFDPQPRVPEGGTAAGSASAGSPATPADGASSTTRAAGGGPLRPAELTRGLIGMEIACVLALSLGAAAVSSTISFVGALTAPESLAEQTASLIGSQADAERPWLDLSRQLFSLAFVVTPVLLAVYLLHRSRESAATIGFDVRRPGTDLASGAGLAALIGIGGLAVYLVSWQLGLTVTVAPSALNEHWWQLPVLILQAVKNGVLEEVIVVGYLMLRLRQLGWSPVRAAVTGSLLRATYHLYQGVGMFFGNLVMGLVFSWFYHRYGRVMPLVIAHALIDVIAFVGSVYLIGRVDWLPGPA</sequence>
<dbReference type="GO" id="GO:0004175">
    <property type="term" value="F:endopeptidase activity"/>
    <property type="evidence" value="ECO:0007669"/>
    <property type="project" value="UniProtKB-ARBA"/>
</dbReference>
<feature type="region of interest" description="Disordered" evidence="1">
    <location>
        <begin position="1"/>
        <end position="49"/>
    </location>
</feature>
<keyword evidence="2" id="KW-1133">Transmembrane helix</keyword>
<feature type="transmembrane region" description="Helical" evidence="2">
    <location>
        <begin position="243"/>
        <end position="268"/>
    </location>
</feature>
<keyword evidence="2" id="KW-0472">Membrane</keyword>
<dbReference type="Proteomes" id="UP000215005">
    <property type="component" value="Chromosome"/>
</dbReference>
<keyword evidence="4" id="KW-0378">Hydrolase</keyword>
<feature type="transmembrane region" description="Helical" evidence="2">
    <location>
        <begin position="64"/>
        <end position="87"/>
    </location>
</feature>
<dbReference type="AlphaFoldDB" id="A0A223S6C2"/>
<feature type="compositionally biased region" description="Low complexity" evidence="1">
    <location>
        <begin position="19"/>
        <end position="44"/>
    </location>
</feature>
<protein>
    <submittedName>
        <fullName evidence="4">CPBP family intramembrane metalloprotease domain-containing protein</fullName>
    </submittedName>
</protein>
<dbReference type="GO" id="GO:0006508">
    <property type="term" value="P:proteolysis"/>
    <property type="evidence" value="ECO:0007669"/>
    <property type="project" value="UniProtKB-KW"/>
</dbReference>
<dbReference type="InterPro" id="IPR003675">
    <property type="entry name" value="Rce1/LyrA-like_dom"/>
</dbReference>
<dbReference type="Pfam" id="PF02517">
    <property type="entry name" value="Rce1-like"/>
    <property type="match status" value="1"/>
</dbReference>
<keyword evidence="4" id="KW-0482">Metalloprotease</keyword>
<proteinExistence type="predicted"/>
<evidence type="ECO:0000259" key="3">
    <source>
        <dbReference type="Pfam" id="PF02517"/>
    </source>
</evidence>